<evidence type="ECO:0000256" key="1">
    <source>
        <dbReference type="SAM" id="MobiDB-lite"/>
    </source>
</evidence>
<protein>
    <submittedName>
        <fullName evidence="2">Uncharacterized protein</fullName>
    </submittedName>
</protein>
<proteinExistence type="predicted"/>
<sequence>MGVTLAVPGAQAAPFLSRHARPATPAAPIVSGSDCVFDVSVLPVLGGTVARLLPGTNGDVVGALLDNGAELVMPPGLAALARGLKPGAKLSVRGLWSASEHLIRAFALAGTPPLCAIPVPEMVTAAPPVSAQGVIERLLHDGDGAVNGALLKDGTVLRVPAAGVKSSDLTPGRAVYASGAGYRTSWGLLVRVDILGPSRAQAMRVSDEPPIPPGAAAGSPAYDELHP</sequence>
<keyword evidence="3" id="KW-1185">Reference proteome</keyword>
<gene>
    <name evidence="2" type="ORF">Amme_038_136</name>
</gene>
<evidence type="ECO:0000313" key="3">
    <source>
        <dbReference type="Proteomes" id="UP000019760"/>
    </source>
</evidence>
<name>A0A023D429_ACIMT</name>
<reference evidence="3" key="1">
    <citation type="journal article" date="2014" name="FEMS Microbiol. Lett.">
        <title>Draft Genomic DNA Sequence of the Facultatively Methylotrophic Bacterium Acidomonas methanolica type strain MB58.</title>
        <authorList>
            <person name="Higashiura N."/>
            <person name="Hadano H."/>
            <person name="Hirakawa H."/>
            <person name="Matsutani M."/>
            <person name="Takabe S."/>
            <person name="Matsushita K."/>
            <person name="Azuma Y."/>
        </authorList>
    </citation>
    <scope>NUCLEOTIDE SEQUENCE [LARGE SCALE GENOMIC DNA]</scope>
    <source>
        <strain evidence="3">MB58</strain>
    </source>
</reference>
<evidence type="ECO:0000313" key="2">
    <source>
        <dbReference type="EMBL" id="GAJ28887.1"/>
    </source>
</evidence>
<dbReference type="AlphaFoldDB" id="A0A023D429"/>
<reference evidence="2 3" key="2">
    <citation type="journal article" date="2014" name="FEMS Microbiol. Lett.">
        <title>Draft genomic DNA sequence of the facultatively methylotrophic bacterium Acidomonas methanolica type strain MB58.</title>
        <authorList>
            <person name="Higashiura N."/>
            <person name="Hadano H."/>
            <person name="Hirakawa H."/>
            <person name="Matsutani M."/>
            <person name="Takabe S."/>
            <person name="Matsushita K."/>
            <person name="Azuma Y."/>
        </authorList>
    </citation>
    <scope>NUCLEOTIDE SEQUENCE [LARGE SCALE GENOMIC DNA]</scope>
    <source>
        <strain evidence="2 3">MB58</strain>
    </source>
</reference>
<organism evidence="2 3">
    <name type="scientific">Acidomonas methanolica NBRC 104435</name>
    <dbReference type="NCBI Taxonomy" id="1231351"/>
    <lineage>
        <taxon>Bacteria</taxon>
        <taxon>Pseudomonadati</taxon>
        <taxon>Pseudomonadota</taxon>
        <taxon>Alphaproteobacteria</taxon>
        <taxon>Acetobacterales</taxon>
        <taxon>Acetobacteraceae</taxon>
        <taxon>Acidomonas</taxon>
    </lineage>
</organism>
<dbReference type="EMBL" id="BAND01000038">
    <property type="protein sequence ID" value="GAJ28887.1"/>
    <property type="molecule type" value="Genomic_DNA"/>
</dbReference>
<feature type="region of interest" description="Disordered" evidence="1">
    <location>
        <begin position="201"/>
        <end position="227"/>
    </location>
</feature>
<comment type="caution">
    <text evidence="2">The sequence shown here is derived from an EMBL/GenBank/DDBJ whole genome shotgun (WGS) entry which is preliminary data.</text>
</comment>
<accession>A0A023D429</accession>
<dbReference type="Proteomes" id="UP000019760">
    <property type="component" value="Unassembled WGS sequence"/>
</dbReference>